<reference evidence="1 2" key="1">
    <citation type="submission" date="2022-10" db="EMBL/GenBank/DDBJ databases">
        <authorList>
            <person name="Xie J."/>
            <person name="Shen N."/>
        </authorList>
    </citation>
    <scope>NUCLEOTIDE SEQUENCE [LARGE SCALE GENOMIC DNA]</scope>
    <source>
        <strain evidence="1 2">YIM65594</strain>
    </source>
</reference>
<proteinExistence type="predicted"/>
<organism evidence="1 2">
    <name type="scientific">Streptomyces endophyticus</name>
    <dbReference type="NCBI Taxonomy" id="714166"/>
    <lineage>
        <taxon>Bacteria</taxon>
        <taxon>Bacillati</taxon>
        <taxon>Actinomycetota</taxon>
        <taxon>Actinomycetes</taxon>
        <taxon>Kitasatosporales</taxon>
        <taxon>Streptomycetaceae</taxon>
        <taxon>Streptomyces</taxon>
    </lineage>
</organism>
<comment type="caution">
    <text evidence="1">The sequence shown here is derived from an EMBL/GenBank/DDBJ whole genome shotgun (WGS) entry which is preliminary data.</text>
</comment>
<evidence type="ECO:0000313" key="2">
    <source>
        <dbReference type="Proteomes" id="UP001354931"/>
    </source>
</evidence>
<sequence length="102" mass="10772">MDVRRTPPVGGTELQRAGHVTQAGLALPSGRLLISVQDTRGTIPRIPLAPGNYAVRICSHGLDTLSGDGLEGEDRYHVVLWPTGVELSARVLKRCPGPLPGG</sequence>
<gene>
    <name evidence="1" type="ORF">OKJ99_34385</name>
</gene>
<accession>A0ABU6FEX6</accession>
<name>A0ABU6FEX6_9ACTN</name>
<dbReference type="EMBL" id="JAOZYC010000166">
    <property type="protein sequence ID" value="MEB8342596.1"/>
    <property type="molecule type" value="Genomic_DNA"/>
</dbReference>
<dbReference type="Proteomes" id="UP001354931">
    <property type="component" value="Unassembled WGS sequence"/>
</dbReference>
<dbReference type="RefSeq" id="WP_326022139.1">
    <property type="nucleotide sequence ID" value="NZ_JAOZYC010000166.1"/>
</dbReference>
<protein>
    <submittedName>
        <fullName evidence="1">Uncharacterized protein</fullName>
    </submittedName>
</protein>
<evidence type="ECO:0000313" key="1">
    <source>
        <dbReference type="EMBL" id="MEB8342596.1"/>
    </source>
</evidence>
<keyword evidence="2" id="KW-1185">Reference proteome</keyword>